<evidence type="ECO:0000313" key="1">
    <source>
        <dbReference type="EMBL" id="QTA88722.1"/>
    </source>
</evidence>
<organism evidence="1 2">
    <name type="scientific">Desulfonema magnum</name>
    <dbReference type="NCBI Taxonomy" id="45655"/>
    <lineage>
        <taxon>Bacteria</taxon>
        <taxon>Pseudomonadati</taxon>
        <taxon>Thermodesulfobacteriota</taxon>
        <taxon>Desulfobacteria</taxon>
        <taxon>Desulfobacterales</taxon>
        <taxon>Desulfococcaceae</taxon>
        <taxon>Desulfonema</taxon>
    </lineage>
</organism>
<keyword evidence="2" id="KW-1185">Reference proteome</keyword>
<reference evidence="1" key="1">
    <citation type="journal article" date="2021" name="Microb. Physiol.">
        <title>Proteogenomic Insights into the Physiology of Marine, Sulfate-Reducing, Filamentous Desulfonema limicola and Desulfonema magnum.</title>
        <authorList>
            <person name="Schnaars V."/>
            <person name="Wohlbrand L."/>
            <person name="Scheve S."/>
            <person name="Hinrichs C."/>
            <person name="Reinhardt R."/>
            <person name="Rabus R."/>
        </authorList>
    </citation>
    <scope>NUCLEOTIDE SEQUENCE</scope>
    <source>
        <strain evidence="1">4be13</strain>
    </source>
</reference>
<dbReference type="KEGG" id="dmm:dnm_047690"/>
<evidence type="ECO:0008006" key="3">
    <source>
        <dbReference type="Google" id="ProtNLM"/>
    </source>
</evidence>
<dbReference type="EMBL" id="CP061800">
    <property type="protein sequence ID" value="QTA88722.1"/>
    <property type="molecule type" value="Genomic_DNA"/>
</dbReference>
<proteinExistence type="predicted"/>
<dbReference type="Proteomes" id="UP000663722">
    <property type="component" value="Chromosome"/>
</dbReference>
<name>A0A975GPD3_9BACT</name>
<gene>
    <name evidence="1" type="ORF">dnm_047690</name>
</gene>
<evidence type="ECO:0000313" key="2">
    <source>
        <dbReference type="Proteomes" id="UP000663722"/>
    </source>
</evidence>
<dbReference type="RefSeq" id="WP_246556329.1">
    <property type="nucleotide sequence ID" value="NZ_CP061800.1"/>
</dbReference>
<accession>A0A975GPD3</accession>
<protein>
    <recommendedName>
        <fullName evidence="3">Phasin domain-containing protein</fullName>
    </recommendedName>
</protein>
<sequence>MMETGKMAKQMITFQKTLFENAFNAMSMVQDQTEKMAGDFLAQLPWVNEEGKKAISNSTEFYKKARTDFKNAVDDGFAKMEELFIQK</sequence>
<dbReference type="AlphaFoldDB" id="A0A975GPD3"/>